<sequence length="506" mass="59675">MMKSWSSFIRESIKQMISIKWIVVGIVFYFYGVRLKKEIVQTAYEQKVDFNNWDITLRLLSDAYLVVYFIIPVVLFFLIRSIFTDFDYQVFIRLGSFKKWVYHSLNNFWINVFPLPFLWFFMSLFMAIGFPHSWNWSELSKTAHVTNTLEELVHFFSYPAFAFFAQFVLLLFTFSLLHIVFAIIYVLIKNKGVLIFMNVLFFLFNIVGFKLFPTEFAFLLPVTFFSITNALHAFRSLELVYIVVIVVFVFCICFLPFLDLNKRPYIQAMKSYMPIVFYFSLCIVGIVATAQSLVHSSDITIFDVFVMSFVGVSAERFAYMPFFFYAIVFFGFTYLVQLLFLSNELERLSYYKMIRFRSLNKWFWSWMKKLIAITIFFLMILFVLSLAVAVCFRANVDGYVTLLSKPLHEMIYHFFMNGFLQIMFYISLIFIVSWISKESIYGVVLISICMLVMLPHINVNGIIPIGLNSMAYLADYSPYYLTTILLIMNVISFLVIHRLLKQSLKI</sequence>
<name>A0A2G5RTU9_9BACL</name>
<feature type="transmembrane region" description="Helical" evidence="1">
    <location>
        <begin position="362"/>
        <end position="390"/>
    </location>
</feature>
<accession>A0A2G5RTU9</accession>
<protein>
    <recommendedName>
        <fullName evidence="4">Permease</fullName>
    </recommendedName>
</protein>
<keyword evidence="1" id="KW-0812">Transmembrane</keyword>
<reference evidence="2 3" key="1">
    <citation type="submission" date="2017-10" db="EMBL/GenBank/DDBJ databases">
        <title>Draft genome sequence of Anoxybacillus flavithermus KU2-6-11 from caldera Uzon (Russia:Kamchtka).</title>
        <authorList>
            <person name="Korzhuk A.V."/>
            <person name="Rozanov A.S."/>
            <person name="Bryanskaya A.V."/>
            <person name="Peltek S.E."/>
        </authorList>
    </citation>
    <scope>NUCLEOTIDE SEQUENCE [LARGE SCALE GENOMIC DNA]</scope>
    <source>
        <strain evidence="2 3">KU2-6_11</strain>
    </source>
</reference>
<proteinExistence type="predicted"/>
<feature type="transmembrane region" description="Helical" evidence="1">
    <location>
        <begin position="12"/>
        <end position="31"/>
    </location>
</feature>
<dbReference type="AlphaFoldDB" id="A0A2G5RTU9"/>
<evidence type="ECO:0000256" key="1">
    <source>
        <dbReference type="SAM" id="Phobius"/>
    </source>
</evidence>
<feature type="transmembrane region" description="Helical" evidence="1">
    <location>
        <begin position="239"/>
        <end position="260"/>
    </location>
</feature>
<evidence type="ECO:0000313" key="3">
    <source>
        <dbReference type="Proteomes" id="UP000230559"/>
    </source>
</evidence>
<comment type="caution">
    <text evidence="2">The sequence shown here is derived from an EMBL/GenBank/DDBJ whole genome shotgun (WGS) entry which is preliminary data.</text>
</comment>
<dbReference type="Proteomes" id="UP000230559">
    <property type="component" value="Unassembled WGS sequence"/>
</dbReference>
<feature type="transmembrane region" description="Helical" evidence="1">
    <location>
        <begin position="479"/>
        <end position="500"/>
    </location>
</feature>
<feature type="transmembrane region" description="Helical" evidence="1">
    <location>
        <begin position="161"/>
        <end position="188"/>
    </location>
</feature>
<evidence type="ECO:0000313" key="2">
    <source>
        <dbReference type="EMBL" id="PIC06143.1"/>
    </source>
</evidence>
<feature type="transmembrane region" description="Helical" evidence="1">
    <location>
        <begin position="322"/>
        <end position="341"/>
    </location>
</feature>
<gene>
    <name evidence="2" type="ORF">CS060_01060</name>
</gene>
<feature type="transmembrane region" description="Helical" evidence="1">
    <location>
        <begin position="108"/>
        <end position="130"/>
    </location>
</feature>
<dbReference type="EMBL" id="PEDM01000001">
    <property type="protein sequence ID" value="PIC06143.1"/>
    <property type="molecule type" value="Genomic_DNA"/>
</dbReference>
<dbReference type="RefSeq" id="WP_035046686.1">
    <property type="nucleotide sequence ID" value="NZ_PEDM01000001.1"/>
</dbReference>
<keyword evidence="1" id="KW-0472">Membrane</keyword>
<feature type="transmembrane region" description="Helical" evidence="1">
    <location>
        <begin position="439"/>
        <end position="459"/>
    </location>
</feature>
<organism evidence="2 3">
    <name type="scientific">Anoxybacillus flavithermus</name>
    <dbReference type="NCBI Taxonomy" id="33934"/>
    <lineage>
        <taxon>Bacteria</taxon>
        <taxon>Bacillati</taxon>
        <taxon>Bacillota</taxon>
        <taxon>Bacilli</taxon>
        <taxon>Bacillales</taxon>
        <taxon>Anoxybacillaceae</taxon>
        <taxon>Anoxybacillus</taxon>
    </lineage>
</organism>
<feature type="transmembrane region" description="Helical" evidence="1">
    <location>
        <begin position="63"/>
        <end position="83"/>
    </location>
</feature>
<feature type="transmembrane region" description="Helical" evidence="1">
    <location>
        <begin position="200"/>
        <end position="227"/>
    </location>
</feature>
<feature type="transmembrane region" description="Helical" evidence="1">
    <location>
        <begin position="272"/>
        <end position="294"/>
    </location>
</feature>
<evidence type="ECO:0008006" key="4">
    <source>
        <dbReference type="Google" id="ProtNLM"/>
    </source>
</evidence>
<keyword evidence="1" id="KW-1133">Transmembrane helix</keyword>
<feature type="transmembrane region" description="Helical" evidence="1">
    <location>
        <begin position="410"/>
        <end position="432"/>
    </location>
</feature>